<feature type="domain" description="Major facilitator superfamily (MFS) profile" evidence="7">
    <location>
        <begin position="30"/>
        <end position="508"/>
    </location>
</feature>
<keyword evidence="4 6" id="KW-0472">Membrane</keyword>
<dbReference type="PROSITE" id="PS00217">
    <property type="entry name" value="SUGAR_TRANSPORT_2"/>
    <property type="match status" value="1"/>
</dbReference>
<evidence type="ECO:0000256" key="4">
    <source>
        <dbReference type="ARBA" id="ARBA00023136"/>
    </source>
</evidence>
<evidence type="ECO:0000256" key="5">
    <source>
        <dbReference type="SAM" id="MobiDB-lite"/>
    </source>
</evidence>
<organism evidence="8 9">
    <name type="scientific">Stentor coeruleus</name>
    <dbReference type="NCBI Taxonomy" id="5963"/>
    <lineage>
        <taxon>Eukaryota</taxon>
        <taxon>Sar</taxon>
        <taxon>Alveolata</taxon>
        <taxon>Ciliophora</taxon>
        <taxon>Postciliodesmatophora</taxon>
        <taxon>Heterotrichea</taxon>
        <taxon>Heterotrichida</taxon>
        <taxon>Stentoridae</taxon>
        <taxon>Stentor</taxon>
    </lineage>
</organism>
<dbReference type="GO" id="GO:0022857">
    <property type="term" value="F:transmembrane transporter activity"/>
    <property type="evidence" value="ECO:0007669"/>
    <property type="project" value="InterPro"/>
</dbReference>
<evidence type="ECO:0000256" key="2">
    <source>
        <dbReference type="ARBA" id="ARBA00022692"/>
    </source>
</evidence>
<protein>
    <recommendedName>
        <fullName evidence="7">Major facilitator superfamily (MFS) profile domain-containing protein</fullName>
    </recommendedName>
</protein>
<dbReference type="SUPFAM" id="SSF103473">
    <property type="entry name" value="MFS general substrate transporter"/>
    <property type="match status" value="1"/>
</dbReference>
<feature type="transmembrane region" description="Helical" evidence="6">
    <location>
        <begin position="94"/>
        <end position="114"/>
    </location>
</feature>
<keyword evidence="2 6" id="KW-0812">Transmembrane</keyword>
<dbReference type="PANTHER" id="PTHR24064">
    <property type="entry name" value="SOLUTE CARRIER FAMILY 22 MEMBER"/>
    <property type="match status" value="1"/>
</dbReference>
<feature type="transmembrane region" description="Helical" evidence="6">
    <location>
        <begin position="455"/>
        <end position="480"/>
    </location>
</feature>
<feature type="transmembrane region" description="Helical" evidence="6">
    <location>
        <begin position="327"/>
        <end position="349"/>
    </location>
</feature>
<dbReference type="InterPro" id="IPR011701">
    <property type="entry name" value="MFS"/>
</dbReference>
<dbReference type="InterPro" id="IPR036259">
    <property type="entry name" value="MFS_trans_sf"/>
</dbReference>
<feature type="transmembrane region" description="Helical" evidence="6">
    <location>
        <begin position="361"/>
        <end position="378"/>
    </location>
</feature>
<feature type="transmembrane region" description="Helical" evidence="6">
    <location>
        <begin position="25"/>
        <end position="45"/>
    </location>
</feature>
<feature type="transmembrane region" description="Helical" evidence="6">
    <location>
        <begin position="486"/>
        <end position="504"/>
    </location>
</feature>
<dbReference type="InterPro" id="IPR020846">
    <property type="entry name" value="MFS_dom"/>
</dbReference>
<feature type="transmembrane region" description="Helical" evidence="6">
    <location>
        <begin position="207"/>
        <end position="227"/>
    </location>
</feature>
<evidence type="ECO:0000256" key="3">
    <source>
        <dbReference type="ARBA" id="ARBA00022989"/>
    </source>
</evidence>
<feature type="transmembrane region" description="Helical" evidence="6">
    <location>
        <begin position="385"/>
        <end position="405"/>
    </location>
</feature>
<dbReference type="InterPro" id="IPR005829">
    <property type="entry name" value="Sugar_transporter_CS"/>
</dbReference>
<dbReference type="Pfam" id="PF07690">
    <property type="entry name" value="MFS_1"/>
    <property type="match status" value="1"/>
</dbReference>
<evidence type="ECO:0000313" key="9">
    <source>
        <dbReference type="Proteomes" id="UP000187209"/>
    </source>
</evidence>
<evidence type="ECO:0000256" key="6">
    <source>
        <dbReference type="SAM" id="Phobius"/>
    </source>
</evidence>
<reference evidence="8 9" key="1">
    <citation type="submission" date="2016-11" db="EMBL/GenBank/DDBJ databases">
        <title>The macronuclear genome of Stentor coeruleus: a giant cell with tiny introns.</title>
        <authorList>
            <person name="Slabodnick M."/>
            <person name="Ruby J.G."/>
            <person name="Reiff S.B."/>
            <person name="Swart E.C."/>
            <person name="Gosai S."/>
            <person name="Prabakaran S."/>
            <person name="Witkowska E."/>
            <person name="Larue G.E."/>
            <person name="Fisher S."/>
            <person name="Freeman R.M."/>
            <person name="Gunawardena J."/>
            <person name="Chu W."/>
            <person name="Stover N.A."/>
            <person name="Gregory B.D."/>
            <person name="Nowacki M."/>
            <person name="Derisi J."/>
            <person name="Roy S.W."/>
            <person name="Marshall W.F."/>
            <person name="Sood P."/>
        </authorList>
    </citation>
    <scope>NUCLEOTIDE SEQUENCE [LARGE SCALE GENOMIC DNA]</scope>
    <source>
        <strain evidence="8">WM001</strain>
    </source>
</reference>
<comment type="subcellular location">
    <subcellularLocation>
        <location evidence="1">Membrane</location>
        <topology evidence="1">Multi-pass membrane protein</topology>
    </subcellularLocation>
</comment>
<dbReference type="AlphaFoldDB" id="A0A1R2ANY0"/>
<comment type="caution">
    <text evidence="8">The sequence shown here is derived from an EMBL/GenBank/DDBJ whole genome shotgun (WGS) entry which is preliminary data.</text>
</comment>
<gene>
    <name evidence="8" type="ORF">SteCoe_37053</name>
</gene>
<proteinExistence type="predicted"/>
<dbReference type="Proteomes" id="UP000187209">
    <property type="component" value="Unassembled WGS sequence"/>
</dbReference>
<keyword evidence="9" id="KW-1185">Reference proteome</keyword>
<dbReference type="Gene3D" id="1.20.1250.20">
    <property type="entry name" value="MFS general substrate transporter like domains"/>
    <property type="match status" value="1"/>
</dbReference>
<sequence length="553" mass="61717">MRNSLYSVTLDEALTTVGGHGRYQIHLLIIISGIWMSQALFMMNLPYLLSDPNPNANCIDQDCCEEGFQFPEDSVTNAANEWKLFCGKEYKTTLISLAYFIGLGIGTYIISYLANRFGRKIMTITGLILTSVTLFICAASPSAEFFMAFSLVSGVFVGGTTMTSFIYVHEIVDGEYRNVFAGIIFAAWGFGMMLMSLINWIITQWRIHMIIIGTANILWVPFLFKFYESPRFLASNQGKYSKARYVINCIAQYNQKQPFTEMLEGEKVIGYQETNPRAIASESTSTSSKYSFVPISNGIVSVTESESKVVKRYSCIDLIKLNSLRKVFIVMSFLWFILSFSYYGVVFSIPHYIGNQQLNGTIMALAETLSCLSMAFVLNKIGRQLGFVINFGTAGVCCLMALAFINSSSSNSLIKSANHVIQLILLSLARFTIASVRLISYIYAVECFPTSVRSLVFGVLGLMSLLGSICCPLIIMLGGIIKIHPLFFIGLLLITGSFFSCLLVETLGKNMEDYVEEEKEEMRNPEPSVSIELPSNATSQSTKRKFEKLKEEN</sequence>
<accession>A0A1R2ANY0</accession>
<dbReference type="OrthoDB" id="291268at2759"/>
<evidence type="ECO:0000259" key="7">
    <source>
        <dbReference type="PROSITE" id="PS50850"/>
    </source>
</evidence>
<dbReference type="GO" id="GO:0016020">
    <property type="term" value="C:membrane"/>
    <property type="evidence" value="ECO:0007669"/>
    <property type="project" value="UniProtKB-SubCell"/>
</dbReference>
<feature type="transmembrane region" description="Helical" evidence="6">
    <location>
        <begin position="420"/>
        <end position="443"/>
    </location>
</feature>
<feature type="transmembrane region" description="Helical" evidence="6">
    <location>
        <begin position="121"/>
        <end position="141"/>
    </location>
</feature>
<dbReference type="EMBL" id="MPUH01001791">
    <property type="protein sequence ID" value="OMJ66196.1"/>
    <property type="molecule type" value="Genomic_DNA"/>
</dbReference>
<keyword evidence="3 6" id="KW-1133">Transmembrane helix</keyword>
<name>A0A1R2ANY0_9CILI</name>
<evidence type="ECO:0000256" key="1">
    <source>
        <dbReference type="ARBA" id="ARBA00004141"/>
    </source>
</evidence>
<feature type="region of interest" description="Disordered" evidence="5">
    <location>
        <begin position="517"/>
        <end position="553"/>
    </location>
</feature>
<dbReference type="PROSITE" id="PS50850">
    <property type="entry name" value="MFS"/>
    <property type="match status" value="1"/>
</dbReference>
<feature type="transmembrane region" description="Helical" evidence="6">
    <location>
        <begin position="180"/>
        <end position="201"/>
    </location>
</feature>
<evidence type="ECO:0000313" key="8">
    <source>
        <dbReference type="EMBL" id="OMJ66196.1"/>
    </source>
</evidence>
<feature type="transmembrane region" description="Helical" evidence="6">
    <location>
        <begin position="147"/>
        <end position="168"/>
    </location>
</feature>